<gene>
    <name evidence="3" type="ORF">EG240_14270</name>
</gene>
<dbReference type="Gene3D" id="3.30.950.30">
    <property type="entry name" value="Schlafen, AAA domain"/>
    <property type="match status" value="1"/>
</dbReference>
<proteinExistence type="predicted"/>
<sequence>MINKRLLIKNLLAHFDENSFFDKKRQLNLHTKEGKAKFLKHICALSNSNPNNNSYIVVGVEDTDNEITGTDFYDDSNIQHLVNAFLMNSPKIVYENVRFPHLSSNKVVGLVTIFPNKEVSYFKNKICLIEQYAAFSRIGSNTVPHYEQQLFDNKLVVESIENNSRNDLKQTITDVLDFINVTHVNRHPRYEVFKEYFVLCWAGNVKWIRGTRFLSRVDIFLVNEHLNLFYSELDEVTIEYNENEFVITEYIKLGLKEATSYYPFSKQTITFYDNVTYSINSELIFELPKYNRRLLHHIYNSNLVLIRKLKNNEPFTFSEERDLEHLSHSMMICYLNGFSEAKNDLINCKELLKNSQNPMLFISFKEVMRILRKLKYETIKND</sequence>
<keyword evidence="4" id="KW-1185">Reference proteome</keyword>
<dbReference type="InterPro" id="IPR038461">
    <property type="entry name" value="Schlafen_AlbA_2_dom_sf"/>
</dbReference>
<dbReference type="AlphaFoldDB" id="A0A3P3W321"/>
<dbReference type="EMBL" id="RQVQ01000045">
    <property type="protein sequence ID" value="RRJ88039.1"/>
    <property type="molecule type" value="Genomic_DNA"/>
</dbReference>
<feature type="domain" description="DUF5929" evidence="2">
    <location>
        <begin position="156"/>
        <end position="377"/>
    </location>
</feature>
<organism evidence="3 4">
    <name type="scientific">Paenimyroides tangerinum</name>
    <dbReference type="NCBI Taxonomy" id="2488728"/>
    <lineage>
        <taxon>Bacteria</taxon>
        <taxon>Pseudomonadati</taxon>
        <taxon>Bacteroidota</taxon>
        <taxon>Flavobacteriia</taxon>
        <taxon>Flavobacteriales</taxon>
        <taxon>Flavobacteriaceae</taxon>
        <taxon>Paenimyroides</taxon>
    </lineage>
</organism>
<dbReference type="InterPro" id="IPR007421">
    <property type="entry name" value="Schlafen_AlbA_2_dom"/>
</dbReference>
<protein>
    <submittedName>
        <fullName evidence="3">ATP-binding protein</fullName>
    </submittedName>
</protein>
<evidence type="ECO:0000313" key="3">
    <source>
        <dbReference type="EMBL" id="RRJ88039.1"/>
    </source>
</evidence>
<dbReference type="Proteomes" id="UP000275719">
    <property type="component" value="Unassembled WGS sequence"/>
</dbReference>
<reference evidence="3 4" key="1">
    <citation type="submission" date="2018-11" db="EMBL/GenBank/DDBJ databases">
        <title>Flavobacterium sp. nov., YIM 102701-2 draft genome.</title>
        <authorList>
            <person name="Li G."/>
            <person name="Jiang Y."/>
        </authorList>
    </citation>
    <scope>NUCLEOTIDE SEQUENCE [LARGE SCALE GENOMIC DNA]</scope>
    <source>
        <strain evidence="3 4">YIM 102701-2</strain>
    </source>
</reference>
<evidence type="ECO:0000259" key="2">
    <source>
        <dbReference type="Pfam" id="PF19351"/>
    </source>
</evidence>
<accession>A0A3P3W321</accession>
<evidence type="ECO:0000259" key="1">
    <source>
        <dbReference type="Pfam" id="PF04326"/>
    </source>
</evidence>
<dbReference type="InterPro" id="IPR045973">
    <property type="entry name" value="DUF5929"/>
</dbReference>
<evidence type="ECO:0000313" key="4">
    <source>
        <dbReference type="Proteomes" id="UP000275719"/>
    </source>
</evidence>
<name>A0A3P3W321_9FLAO</name>
<dbReference type="OrthoDB" id="1150046at2"/>
<dbReference type="Pfam" id="PF19351">
    <property type="entry name" value="DUF5929"/>
    <property type="match status" value="1"/>
</dbReference>
<dbReference type="Pfam" id="PF04326">
    <property type="entry name" value="SLFN_AlbA_2"/>
    <property type="match status" value="1"/>
</dbReference>
<keyword evidence="3" id="KW-0067">ATP-binding</keyword>
<keyword evidence="3" id="KW-0547">Nucleotide-binding</keyword>
<dbReference type="RefSeq" id="WP_125020029.1">
    <property type="nucleotide sequence ID" value="NZ_RQVQ01000045.1"/>
</dbReference>
<comment type="caution">
    <text evidence="3">The sequence shown here is derived from an EMBL/GenBank/DDBJ whole genome shotgun (WGS) entry which is preliminary data.</text>
</comment>
<dbReference type="GO" id="GO:0005524">
    <property type="term" value="F:ATP binding"/>
    <property type="evidence" value="ECO:0007669"/>
    <property type="project" value="UniProtKB-KW"/>
</dbReference>
<feature type="domain" description="Schlafen AlbA-2" evidence="1">
    <location>
        <begin position="17"/>
        <end position="143"/>
    </location>
</feature>